<dbReference type="EMBL" id="FR695879">
    <property type="protein sequence ID" value="CBX31849.1"/>
    <property type="molecule type" value="Genomic_DNA"/>
</dbReference>
<name>E1YMQ5_9BACT</name>
<proteinExistence type="predicted"/>
<gene>
    <name evidence="1" type="ORF">N47_N26740</name>
</gene>
<protein>
    <submittedName>
        <fullName evidence="1">Uncharacterized protein</fullName>
    </submittedName>
</protein>
<accession>E1YMQ5</accession>
<sequence>MIFHESCSGKSQLSGNKKTNRMVLFGLIIAGWAW</sequence>
<dbReference type="AlphaFoldDB" id="E1YMQ5"/>
<reference evidence="1" key="1">
    <citation type="journal article" date="2011" name="Environ. Microbiol.">
        <title>Genomic insights into the metabolic potential of the polycyclic aromatic hydrocarbon degrading sulfate-reducing Deltaproteobacterium N47.</title>
        <authorList>
            <person name="Bergmann F."/>
            <person name="Selesi D."/>
            <person name="Weinmaier T."/>
            <person name="Tischler P."/>
            <person name="Rattei T."/>
            <person name="Meckenstock R.U."/>
        </authorList>
    </citation>
    <scope>NUCLEOTIDE SEQUENCE</scope>
</reference>
<organism evidence="1">
    <name type="scientific">uncultured Desulfobacterium sp</name>
    <dbReference type="NCBI Taxonomy" id="201089"/>
    <lineage>
        <taxon>Bacteria</taxon>
        <taxon>Pseudomonadati</taxon>
        <taxon>Thermodesulfobacteriota</taxon>
        <taxon>Desulfobacteria</taxon>
        <taxon>Desulfobacterales</taxon>
        <taxon>Desulfobacteriaceae</taxon>
        <taxon>Desulfobacterium</taxon>
        <taxon>environmental samples</taxon>
    </lineage>
</organism>
<evidence type="ECO:0000313" key="1">
    <source>
        <dbReference type="EMBL" id="CBX31849.1"/>
    </source>
</evidence>